<dbReference type="GO" id="GO:0005634">
    <property type="term" value="C:nucleus"/>
    <property type="evidence" value="ECO:0007669"/>
    <property type="project" value="UniProtKB-SubCell"/>
</dbReference>
<dbReference type="InterPro" id="IPR036388">
    <property type="entry name" value="WH-like_DNA-bd_sf"/>
</dbReference>
<feature type="region of interest" description="Disordered" evidence="3">
    <location>
        <begin position="1"/>
        <end position="46"/>
    </location>
</feature>
<keyword evidence="6" id="KW-1185">Reference proteome</keyword>
<evidence type="ECO:0000313" key="5">
    <source>
        <dbReference type="EMBL" id="KAJ8660599.1"/>
    </source>
</evidence>
<evidence type="ECO:0000256" key="2">
    <source>
        <dbReference type="PROSITE-ProRule" id="PRU00089"/>
    </source>
</evidence>
<dbReference type="AlphaFoldDB" id="A0AAD7V7T4"/>
<comment type="caution">
    <text evidence="5">The sequence shown here is derived from an EMBL/GenBank/DDBJ whole genome shotgun (WGS) entry which is preliminary data.</text>
</comment>
<evidence type="ECO:0000259" key="4">
    <source>
        <dbReference type="PROSITE" id="PS50039"/>
    </source>
</evidence>
<dbReference type="GO" id="GO:0000981">
    <property type="term" value="F:DNA-binding transcription factor activity, RNA polymerase II-specific"/>
    <property type="evidence" value="ECO:0007669"/>
    <property type="project" value="TreeGrafter"/>
</dbReference>
<feature type="DNA-binding region" description="Fork-head" evidence="2">
    <location>
        <begin position="157"/>
        <end position="236"/>
    </location>
</feature>
<sequence>MNEEDHYTIQQQQQQPVPPSQQQQQHQNYPPSMMIGSNGGGEGVVAAQQYPLPSNTTSSLALENDKLRSTDSNGSLLLPPGWNKAFYAYQPISNHMNHAHPTATTTTTTSNLAVPPIRMATIPHQPTSNLIQEPSPIPYQHQAPDQSARRPQRKRRRPPHSYASMIAQAILTSAEHRLTLREIYEYVQNRYPRMYEANEPGWQNTIRHNLSLNRCFYKQPRSMGKAKGKGGYWCVDIAELNNTTFGSQILASGMFTSSIDNWQEHRLRYQQQQQHHQSGPETHLPNTHHHPDTTTNHHRNFWIQP</sequence>
<dbReference type="RefSeq" id="XP_058345512.1">
    <property type="nucleotide sequence ID" value="XM_058483714.1"/>
</dbReference>
<evidence type="ECO:0000313" key="6">
    <source>
        <dbReference type="Proteomes" id="UP001234581"/>
    </source>
</evidence>
<keyword evidence="2" id="KW-0539">Nucleus</keyword>
<dbReference type="SUPFAM" id="SSF46785">
    <property type="entry name" value="Winged helix' DNA-binding domain"/>
    <property type="match status" value="1"/>
</dbReference>
<keyword evidence="1 2" id="KW-0238">DNA-binding</keyword>
<dbReference type="PROSITE" id="PS00657">
    <property type="entry name" value="FORK_HEAD_1"/>
    <property type="match status" value="1"/>
</dbReference>
<evidence type="ECO:0000256" key="3">
    <source>
        <dbReference type="SAM" id="MobiDB-lite"/>
    </source>
</evidence>
<feature type="region of interest" description="Disordered" evidence="3">
    <location>
        <begin position="268"/>
        <end position="305"/>
    </location>
</feature>
<dbReference type="InterPro" id="IPR036390">
    <property type="entry name" value="WH_DNA-bd_sf"/>
</dbReference>
<feature type="compositionally biased region" description="Low complexity" evidence="3">
    <location>
        <begin position="270"/>
        <end position="285"/>
    </location>
</feature>
<dbReference type="InterPro" id="IPR001766">
    <property type="entry name" value="Fork_head_dom"/>
</dbReference>
<dbReference type="InterPro" id="IPR018122">
    <property type="entry name" value="TF_fork_head_CS_1"/>
</dbReference>
<name>A0AAD7V7T4_9FUNG</name>
<dbReference type="GeneID" id="83211059"/>
<dbReference type="EMBL" id="JARTCD010000012">
    <property type="protein sequence ID" value="KAJ8660599.1"/>
    <property type="molecule type" value="Genomic_DNA"/>
</dbReference>
<dbReference type="PANTHER" id="PTHR11829:SF343">
    <property type="entry name" value="FORK-HEAD DOMAIN-CONTAINING PROTEIN"/>
    <property type="match status" value="1"/>
</dbReference>
<dbReference type="Pfam" id="PF00250">
    <property type="entry name" value="Forkhead"/>
    <property type="match status" value="1"/>
</dbReference>
<dbReference type="SMART" id="SM00339">
    <property type="entry name" value="FH"/>
    <property type="match status" value="1"/>
</dbReference>
<dbReference type="PROSITE" id="PS50039">
    <property type="entry name" value="FORK_HEAD_3"/>
    <property type="match status" value="1"/>
</dbReference>
<protein>
    <recommendedName>
        <fullName evidence="4">Fork-head domain-containing protein</fullName>
    </recommendedName>
</protein>
<dbReference type="CDD" id="cd00059">
    <property type="entry name" value="FH_FOX"/>
    <property type="match status" value="1"/>
</dbReference>
<gene>
    <name evidence="5" type="ORF">O0I10_003646</name>
</gene>
<reference evidence="5 6" key="1">
    <citation type="submission" date="2023-03" db="EMBL/GenBank/DDBJ databases">
        <title>Genome sequence of Lichtheimia ornata CBS 291.66.</title>
        <authorList>
            <person name="Mohabir J.T."/>
            <person name="Shea T.P."/>
            <person name="Kurbessoian T."/>
            <person name="Berby B."/>
            <person name="Fontaine J."/>
            <person name="Livny J."/>
            <person name="Gnirke A."/>
            <person name="Stajich J.E."/>
            <person name="Cuomo C.A."/>
        </authorList>
    </citation>
    <scope>NUCLEOTIDE SEQUENCE [LARGE SCALE GENOMIC DNA]</scope>
    <source>
        <strain evidence="5">CBS 291.66</strain>
    </source>
</reference>
<dbReference type="PRINTS" id="PR00053">
    <property type="entry name" value="FORKHEAD"/>
</dbReference>
<feature type="domain" description="Fork-head" evidence="4">
    <location>
        <begin position="157"/>
        <end position="236"/>
    </location>
</feature>
<dbReference type="Gene3D" id="1.10.10.10">
    <property type="entry name" value="Winged helix-like DNA-binding domain superfamily/Winged helix DNA-binding domain"/>
    <property type="match status" value="1"/>
</dbReference>
<comment type="subcellular location">
    <subcellularLocation>
        <location evidence="2">Nucleus</location>
    </subcellularLocation>
</comment>
<proteinExistence type="predicted"/>
<evidence type="ECO:0000256" key="1">
    <source>
        <dbReference type="ARBA" id="ARBA00023125"/>
    </source>
</evidence>
<dbReference type="PANTHER" id="PTHR11829">
    <property type="entry name" value="FORKHEAD BOX PROTEIN"/>
    <property type="match status" value="1"/>
</dbReference>
<organism evidence="5 6">
    <name type="scientific">Lichtheimia ornata</name>
    <dbReference type="NCBI Taxonomy" id="688661"/>
    <lineage>
        <taxon>Eukaryota</taxon>
        <taxon>Fungi</taxon>
        <taxon>Fungi incertae sedis</taxon>
        <taxon>Mucoromycota</taxon>
        <taxon>Mucoromycotina</taxon>
        <taxon>Mucoromycetes</taxon>
        <taxon>Mucorales</taxon>
        <taxon>Lichtheimiaceae</taxon>
        <taxon>Lichtheimia</taxon>
    </lineage>
</organism>
<feature type="compositionally biased region" description="Basic residues" evidence="3">
    <location>
        <begin position="296"/>
        <end position="305"/>
    </location>
</feature>
<dbReference type="GO" id="GO:0000978">
    <property type="term" value="F:RNA polymerase II cis-regulatory region sequence-specific DNA binding"/>
    <property type="evidence" value="ECO:0007669"/>
    <property type="project" value="TreeGrafter"/>
</dbReference>
<accession>A0AAD7V7T4</accession>
<dbReference type="InterPro" id="IPR050211">
    <property type="entry name" value="FOX_domain-containing"/>
</dbReference>
<dbReference type="Proteomes" id="UP001234581">
    <property type="component" value="Unassembled WGS sequence"/>
</dbReference>
<dbReference type="FunFam" id="1.10.10.10:FF:000135">
    <property type="entry name" value="forkhead box protein G1"/>
    <property type="match status" value="1"/>
</dbReference>
<feature type="region of interest" description="Disordered" evidence="3">
    <location>
        <begin position="127"/>
        <end position="160"/>
    </location>
</feature>
<feature type="compositionally biased region" description="Low complexity" evidence="3">
    <location>
        <begin position="10"/>
        <end position="31"/>
    </location>
</feature>
<feature type="compositionally biased region" description="Basic residues" evidence="3">
    <location>
        <begin position="150"/>
        <end position="159"/>
    </location>
</feature>